<dbReference type="EMBL" id="JBICZW010000012">
    <property type="protein sequence ID" value="MFG3191403.1"/>
    <property type="molecule type" value="Genomic_DNA"/>
</dbReference>
<name>A0ABW7BZJ3_9ACTN</name>
<accession>A0ABW7BZJ3</accession>
<comment type="caution">
    <text evidence="2">The sequence shown here is derived from an EMBL/GenBank/DDBJ whole genome shotgun (WGS) entry which is preliminary data.</text>
</comment>
<reference evidence="2 3" key="1">
    <citation type="submission" date="2024-10" db="EMBL/GenBank/DDBJ databases">
        <title>The Natural Products Discovery Center: Release of the First 8490 Sequenced Strains for Exploring Actinobacteria Biosynthetic Diversity.</title>
        <authorList>
            <person name="Kalkreuter E."/>
            <person name="Kautsar S.A."/>
            <person name="Yang D."/>
            <person name="Bader C.D."/>
            <person name="Teijaro C.N."/>
            <person name="Fluegel L."/>
            <person name="Davis C.M."/>
            <person name="Simpson J.R."/>
            <person name="Lauterbach L."/>
            <person name="Steele A.D."/>
            <person name="Gui C."/>
            <person name="Meng S."/>
            <person name="Li G."/>
            <person name="Viehrig K."/>
            <person name="Ye F."/>
            <person name="Su P."/>
            <person name="Kiefer A.F."/>
            <person name="Nichols A."/>
            <person name="Cepeda A.J."/>
            <person name="Yan W."/>
            <person name="Fan B."/>
            <person name="Jiang Y."/>
            <person name="Adhikari A."/>
            <person name="Zheng C.-J."/>
            <person name="Schuster L."/>
            <person name="Cowan T.M."/>
            <person name="Smanski M.J."/>
            <person name="Chevrette M.G."/>
            <person name="De Carvalho L.P.S."/>
            <person name="Shen B."/>
        </authorList>
    </citation>
    <scope>NUCLEOTIDE SEQUENCE [LARGE SCALE GENOMIC DNA]</scope>
    <source>
        <strain evidence="2 3">NPDC048229</strain>
    </source>
</reference>
<dbReference type="InterPro" id="IPR011528">
    <property type="entry name" value="NERD"/>
</dbReference>
<gene>
    <name evidence="2" type="ORF">ACGFYS_20980</name>
</gene>
<protein>
    <submittedName>
        <fullName evidence="2">NERD domain-containing protein</fullName>
    </submittedName>
</protein>
<dbReference type="Gene3D" id="3.40.50.300">
    <property type="entry name" value="P-loop containing nucleotide triphosphate hydrolases"/>
    <property type="match status" value="2"/>
</dbReference>
<keyword evidence="3" id="KW-1185">Reference proteome</keyword>
<dbReference type="Pfam" id="PF08378">
    <property type="entry name" value="NERD"/>
    <property type="match status" value="1"/>
</dbReference>
<dbReference type="SUPFAM" id="SSF52540">
    <property type="entry name" value="P-loop containing nucleoside triphosphate hydrolases"/>
    <property type="match status" value="1"/>
</dbReference>
<sequence>MILVPDLADIEKTTSSDAERRVARLLREIEGDPDAVAFHSVKLRSHAYKQQAEADFVILWRKVVIVVEVKGGGVRKYDGAWYSVDRRNDWHKLTSSPMEQARTAMHALRDILQEEGIGWFAHEAVVVTPDIDPLPHSVEWQPTHWLAKDSMSVEGLTVALDAVASASRTAPHGRRLARMEDLRARLFGEFTRMPVIDAQRGAVIEEQNRATAGQARVLASLARNPRVMVFGGAGTGKSLVLVEAAKQEAARGRSVLVTFGSPELVRFFTPHLAGRENIDVIPFGKLQPARSYDVVFLDEAQDLMTAETMDTLDEVVADGRARGRWRMFLDANNQAHVDGGFDEDVLELVAPEALTVDLDLNVRNTRAIVHMVQEYLAADVGDPGIVHGERVQWHTPAHTGDVAAADAVARRLVADGVRGQDIWIISATSREAPREMPGGYVVTSPRYAKGLEAEHVVICDLPDSFDDAGTAALYVAVTRARVSLHIVASKEDRRRLQQLLPQRSATT</sequence>
<feature type="domain" description="NERD" evidence="1">
    <location>
        <begin position="16"/>
        <end position="127"/>
    </location>
</feature>
<evidence type="ECO:0000313" key="3">
    <source>
        <dbReference type="Proteomes" id="UP001604282"/>
    </source>
</evidence>
<organism evidence="2 3">
    <name type="scientific">Streptomyces omiyaensis</name>
    <dbReference type="NCBI Taxonomy" id="68247"/>
    <lineage>
        <taxon>Bacteria</taxon>
        <taxon>Bacillati</taxon>
        <taxon>Actinomycetota</taxon>
        <taxon>Actinomycetes</taxon>
        <taxon>Kitasatosporales</taxon>
        <taxon>Streptomycetaceae</taxon>
        <taxon>Streptomyces</taxon>
    </lineage>
</organism>
<evidence type="ECO:0000313" key="2">
    <source>
        <dbReference type="EMBL" id="MFG3191403.1"/>
    </source>
</evidence>
<dbReference type="CDD" id="cd01127">
    <property type="entry name" value="TrwB_TraG_TraD_VirD4"/>
    <property type="match status" value="1"/>
</dbReference>
<dbReference type="InterPro" id="IPR027417">
    <property type="entry name" value="P-loop_NTPase"/>
</dbReference>
<dbReference type="Proteomes" id="UP001604282">
    <property type="component" value="Unassembled WGS sequence"/>
</dbReference>
<proteinExistence type="predicted"/>
<dbReference type="RefSeq" id="WP_392883327.1">
    <property type="nucleotide sequence ID" value="NZ_JBICZW010000012.1"/>
</dbReference>
<evidence type="ECO:0000259" key="1">
    <source>
        <dbReference type="Pfam" id="PF08378"/>
    </source>
</evidence>